<organism evidence="2 3">
    <name type="scientific">Ructibacterium gallinarum</name>
    <dbReference type="NCBI Taxonomy" id="2779355"/>
    <lineage>
        <taxon>Bacteria</taxon>
        <taxon>Bacillati</taxon>
        <taxon>Bacillota</taxon>
        <taxon>Clostridia</taxon>
        <taxon>Eubacteriales</taxon>
        <taxon>Oscillospiraceae</taxon>
        <taxon>Ructibacterium</taxon>
    </lineage>
</organism>
<reference evidence="2" key="1">
    <citation type="submission" date="2020-10" db="EMBL/GenBank/DDBJ databases">
        <title>ChiBAC.</title>
        <authorList>
            <person name="Zenner C."/>
            <person name="Hitch T.C.A."/>
            <person name="Clavel T."/>
        </authorList>
    </citation>
    <scope>NUCLEOTIDE SEQUENCE</scope>
    <source>
        <strain evidence="2">DSM 107454</strain>
    </source>
</reference>
<evidence type="ECO:0000259" key="1">
    <source>
        <dbReference type="Pfam" id="PF12959"/>
    </source>
</evidence>
<dbReference type="InterPro" id="IPR024380">
    <property type="entry name" value="DUF3848"/>
</dbReference>
<gene>
    <name evidence="2" type="ORF">INF28_12180</name>
</gene>
<feature type="domain" description="DUF3848" evidence="1">
    <location>
        <begin position="10"/>
        <end position="95"/>
    </location>
</feature>
<dbReference type="Proteomes" id="UP000806542">
    <property type="component" value="Unassembled WGS sequence"/>
</dbReference>
<protein>
    <submittedName>
        <fullName evidence="2">DUF3848 domain-containing protein</fullName>
    </submittedName>
</protein>
<sequence length="119" mass="14479">MNSNNLRELLLEKVYKEQSDFIETLKLQPPEKIIDSSYEKVMRDDILMTFEDDYLSDEQVMELLKLDYPLSACYNEWMDTDYSHMEMLRDTIDDYTKRLVDENKQESEKTQKKKYEPER</sequence>
<accession>A0A9D5M5Y7</accession>
<dbReference type="AlphaFoldDB" id="A0A9D5M5Y7"/>
<dbReference type="EMBL" id="JADCKB010000041">
    <property type="protein sequence ID" value="MBE5041210.1"/>
    <property type="molecule type" value="Genomic_DNA"/>
</dbReference>
<comment type="caution">
    <text evidence="2">The sequence shown here is derived from an EMBL/GenBank/DDBJ whole genome shotgun (WGS) entry which is preliminary data.</text>
</comment>
<name>A0A9D5M5Y7_9FIRM</name>
<evidence type="ECO:0000313" key="2">
    <source>
        <dbReference type="EMBL" id="MBE5041210.1"/>
    </source>
</evidence>
<proteinExistence type="predicted"/>
<evidence type="ECO:0000313" key="3">
    <source>
        <dbReference type="Proteomes" id="UP000806542"/>
    </source>
</evidence>
<dbReference type="Pfam" id="PF12959">
    <property type="entry name" value="DUF3848"/>
    <property type="match status" value="1"/>
</dbReference>
<keyword evidence="3" id="KW-1185">Reference proteome</keyword>